<sequence>MALRRKRLFLIGGVVALALILLMLGWRYQAELARFFAEIKLYRRYILRIRHLGPYAFLGFGVVVALMTLIPGAPASAVALIAGGFLGHWLGFAVNSVGLIVGNLVQAQLFTVIDRRHGARVNSRVYQFLIKMRRPALGMVIGYAVPMIPTAFVNAAASATHVPQRTRVGACVLGSTIVAFIYAFAGDLLVVASAWQGILALLTLAIVVAVFEYEVHLRRKSFSSK</sequence>
<feature type="transmembrane region" description="Helical" evidence="1">
    <location>
        <begin position="52"/>
        <end position="70"/>
    </location>
</feature>
<feature type="transmembrane region" description="Helical" evidence="1">
    <location>
        <begin position="136"/>
        <end position="156"/>
    </location>
</feature>
<proteinExistence type="predicted"/>
<keyword evidence="4" id="KW-1185">Reference proteome</keyword>
<keyword evidence="1" id="KW-0812">Transmembrane</keyword>
<name>A0ABW1UPN3_9LACO</name>
<dbReference type="InterPro" id="IPR032816">
    <property type="entry name" value="VTT_dom"/>
</dbReference>
<evidence type="ECO:0000256" key="1">
    <source>
        <dbReference type="SAM" id="Phobius"/>
    </source>
</evidence>
<feature type="transmembrane region" description="Helical" evidence="1">
    <location>
        <begin position="7"/>
        <end position="26"/>
    </location>
</feature>
<dbReference type="Pfam" id="PF09335">
    <property type="entry name" value="VTT_dom"/>
    <property type="match status" value="1"/>
</dbReference>
<gene>
    <name evidence="3" type="ORF">ACFQHW_04360</name>
</gene>
<comment type="caution">
    <text evidence="3">The sequence shown here is derived from an EMBL/GenBank/DDBJ whole genome shotgun (WGS) entry which is preliminary data.</text>
</comment>
<dbReference type="Proteomes" id="UP001596310">
    <property type="component" value="Unassembled WGS sequence"/>
</dbReference>
<protein>
    <submittedName>
        <fullName evidence="3">VTT domain-containing protein</fullName>
    </submittedName>
</protein>
<evidence type="ECO:0000313" key="3">
    <source>
        <dbReference type="EMBL" id="MFC6314800.1"/>
    </source>
</evidence>
<dbReference type="EMBL" id="JBHSSM010000014">
    <property type="protein sequence ID" value="MFC6314800.1"/>
    <property type="molecule type" value="Genomic_DNA"/>
</dbReference>
<keyword evidence="1" id="KW-1133">Transmembrane helix</keyword>
<feature type="transmembrane region" description="Helical" evidence="1">
    <location>
        <begin position="168"/>
        <end position="185"/>
    </location>
</feature>
<dbReference type="RefSeq" id="WP_125601816.1">
    <property type="nucleotide sequence ID" value="NZ_JBHSSM010000014.1"/>
</dbReference>
<evidence type="ECO:0000259" key="2">
    <source>
        <dbReference type="Pfam" id="PF09335"/>
    </source>
</evidence>
<organism evidence="3 4">
    <name type="scientific">Lapidilactobacillus achengensis</name>
    <dbReference type="NCBI Taxonomy" id="2486000"/>
    <lineage>
        <taxon>Bacteria</taxon>
        <taxon>Bacillati</taxon>
        <taxon>Bacillota</taxon>
        <taxon>Bacilli</taxon>
        <taxon>Lactobacillales</taxon>
        <taxon>Lactobacillaceae</taxon>
        <taxon>Lapidilactobacillus</taxon>
    </lineage>
</organism>
<reference evidence="4" key="1">
    <citation type="journal article" date="2019" name="Int. J. Syst. Evol. Microbiol.">
        <title>The Global Catalogue of Microorganisms (GCM) 10K type strain sequencing project: providing services to taxonomists for standard genome sequencing and annotation.</title>
        <authorList>
            <consortium name="The Broad Institute Genomics Platform"/>
            <consortium name="The Broad Institute Genome Sequencing Center for Infectious Disease"/>
            <person name="Wu L."/>
            <person name="Ma J."/>
        </authorList>
    </citation>
    <scope>NUCLEOTIDE SEQUENCE [LARGE SCALE GENOMIC DNA]</scope>
    <source>
        <strain evidence="4">CCM 8897</strain>
    </source>
</reference>
<keyword evidence="1" id="KW-0472">Membrane</keyword>
<accession>A0ABW1UPN3</accession>
<feature type="transmembrane region" description="Helical" evidence="1">
    <location>
        <begin position="197"/>
        <end position="215"/>
    </location>
</feature>
<feature type="domain" description="VTT" evidence="2">
    <location>
        <begin position="74"/>
        <end position="187"/>
    </location>
</feature>
<feature type="transmembrane region" description="Helical" evidence="1">
    <location>
        <begin position="77"/>
        <end position="101"/>
    </location>
</feature>
<evidence type="ECO:0000313" key="4">
    <source>
        <dbReference type="Proteomes" id="UP001596310"/>
    </source>
</evidence>